<dbReference type="SUPFAM" id="SSF48452">
    <property type="entry name" value="TPR-like"/>
    <property type="match status" value="2"/>
</dbReference>
<dbReference type="Gene3D" id="1.25.40.10">
    <property type="entry name" value="Tetratricopeptide repeat domain"/>
    <property type="match status" value="1"/>
</dbReference>
<dbReference type="InterPro" id="IPR011990">
    <property type="entry name" value="TPR-like_helical_dom_sf"/>
</dbReference>
<dbReference type="EMBL" id="CP061800">
    <property type="protein sequence ID" value="QTA89232.1"/>
    <property type="molecule type" value="Genomic_DNA"/>
</dbReference>
<evidence type="ECO:0000313" key="1">
    <source>
        <dbReference type="EMBL" id="QTA89232.1"/>
    </source>
</evidence>
<dbReference type="RefSeq" id="WP_207677963.1">
    <property type="nucleotide sequence ID" value="NZ_CP061800.1"/>
</dbReference>
<protein>
    <submittedName>
        <fullName evidence="1">Tetratricopeptide repeat-containing</fullName>
    </submittedName>
</protein>
<name>A0A975GPU9_9BACT</name>
<dbReference type="AlphaFoldDB" id="A0A975GPU9"/>
<dbReference type="Proteomes" id="UP000663722">
    <property type="component" value="Chromosome"/>
</dbReference>
<evidence type="ECO:0000313" key="2">
    <source>
        <dbReference type="Proteomes" id="UP000663722"/>
    </source>
</evidence>
<proteinExistence type="predicted"/>
<gene>
    <name evidence="1" type="ORF">dnm_052820</name>
</gene>
<organism evidence="1 2">
    <name type="scientific">Desulfonema magnum</name>
    <dbReference type="NCBI Taxonomy" id="45655"/>
    <lineage>
        <taxon>Bacteria</taxon>
        <taxon>Pseudomonadati</taxon>
        <taxon>Thermodesulfobacteriota</taxon>
        <taxon>Desulfobacteria</taxon>
        <taxon>Desulfobacterales</taxon>
        <taxon>Desulfococcaceae</taxon>
        <taxon>Desulfonema</taxon>
    </lineage>
</organism>
<accession>A0A975GPU9</accession>
<sequence>MKKKKRDPEAVMERAEKLFDRGNYPLAKQELEKINRILKDDDIAEKIRICEKEITQLKVKDLIKKGRKNAKKKNLSEAIRCFEEAYELSGEDWLPERISELKADFLGRNSFEAAKEAEESGNYEKAADFYEQAYANQEDEDLLLKRACSLVKAEKFNDAVSVFKNLTLSSQEAIYDYGFALAKIKKYYDSLKVWDAVKSDTDEFLEQKRTVQSLLASDICERFSHLQTDDAQIGTTIPNFKALYEEGEYLIRNMKLEARRSELETGLSDSQVSSFEFQVSYCKYAWIDQLWKDEEYEKIGEMLLPYPPRTDSDLLAFYAKILFRLAEISEKYLSDFKMFWLTALYRHEIFVKLSPNKEDREKIRQSLIQKAEELIKKYADVGDISSGSALISWNVEKQAIKDIYALAGDKNDLAEMVCTPRFAREFGISEQIIHLIRENRAFFSDTEHYLLTGGYYSSAGKSLFHIDHEEYEKALASLPESGHAQAEHLGDAEFVAYCIERVHFAYGLYSLEKGENRFGQYFENAVSLFEKSKKYEKEFIDKALGSHHLDAMRRYEIALAEIHSKRPTKEIQDTLSLVMVRRAISMYNRHQMNSKGTEATILRALKLNPENELARITLKNMQIDIEMEEFVQAISKHKMNKACRIAAKSEHQEVKDEFFEFMERNLNHLEKEEDMDAHEKVMLLNDFFKWCARVDDSHSILYDIDAIIHELET</sequence>
<keyword evidence="2" id="KW-1185">Reference proteome</keyword>
<dbReference type="KEGG" id="dmm:dnm_052820"/>
<reference evidence="1" key="1">
    <citation type="journal article" date="2021" name="Microb. Physiol.">
        <title>Proteogenomic Insights into the Physiology of Marine, Sulfate-Reducing, Filamentous Desulfonema limicola and Desulfonema magnum.</title>
        <authorList>
            <person name="Schnaars V."/>
            <person name="Wohlbrand L."/>
            <person name="Scheve S."/>
            <person name="Hinrichs C."/>
            <person name="Reinhardt R."/>
            <person name="Rabus R."/>
        </authorList>
    </citation>
    <scope>NUCLEOTIDE SEQUENCE</scope>
    <source>
        <strain evidence="1">4be13</strain>
    </source>
</reference>